<keyword evidence="5" id="KW-1185">Reference proteome</keyword>
<proteinExistence type="predicted"/>
<evidence type="ECO:0000313" key="4">
    <source>
        <dbReference type="EMBL" id="WEA56556.1"/>
    </source>
</evidence>
<evidence type="ECO:0000313" key="3">
    <source>
        <dbReference type="EMBL" id="MBF7127004.1"/>
    </source>
</evidence>
<evidence type="ECO:0000313" key="2">
    <source>
        <dbReference type="EMBL" id="KAF0414031.1"/>
    </source>
</evidence>
<organism evidence="3 6">
    <name type="scientific">Pediococcus pentosaceus</name>
    <dbReference type="NCBI Taxonomy" id="1255"/>
    <lineage>
        <taxon>Bacteria</taxon>
        <taxon>Bacillati</taxon>
        <taxon>Bacillota</taxon>
        <taxon>Bacilli</taxon>
        <taxon>Lactobacillales</taxon>
        <taxon>Lactobacillaceae</taxon>
        <taxon>Pediococcus</taxon>
    </lineage>
</organism>
<protein>
    <submittedName>
        <fullName evidence="3">DUF3923 family protein</fullName>
    </submittedName>
</protein>
<name>A0A6L5A3Q5_PEDPE</name>
<dbReference type="EMBL" id="JADOFV010000002">
    <property type="protein sequence ID" value="MBF7127004.1"/>
    <property type="molecule type" value="Genomic_DNA"/>
</dbReference>
<dbReference type="Proteomes" id="UP000743107">
    <property type="component" value="Unassembled WGS sequence"/>
</dbReference>
<reference evidence="2" key="2">
    <citation type="submission" date="2019-12" db="EMBL/GenBank/DDBJ databases">
        <title>SpeciesPrimer: A bioinformatics pipeline dedicated to the design of qPCR primers for the quantification of bacterial species.</title>
        <authorList>
            <person name="Dreier M."/>
            <person name="Berthoud H."/>
            <person name="Shani N."/>
            <person name="Wechsler D."/>
            <person name="Junier P."/>
        </authorList>
    </citation>
    <scope>NUCLEOTIDE SEQUENCE</scope>
    <source>
        <strain evidence="2">FAM13073</strain>
    </source>
</reference>
<evidence type="ECO:0000313" key="6">
    <source>
        <dbReference type="Proteomes" id="UP000743107"/>
    </source>
</evidence>
<feature type="transmembrane region" description="Helical" evidence="1">
    <location>
        <begin position="6"/>
        <end position="24"/>
    </location>
</feature>
<keyword evidence="1" id="KW-0812">Transmembrane</keyword>
<accession>A0A6L5A3Q5</accession>
<reference evidence="3" key="4">
    <citation type="submission" date="2020-11" db="EMBL/GenBank/DDBJ databases">
        <title>Antibiotic susceptibility profiles of Pediococcus pentosaceus from various origins and their implications for the safety assessment of strains with food-technology applications.</title>
        <authorList>
            <person name="Shani N."/>
            <person name="Oberhaensli S."/>
            <person name="Arias E."/>
        </authorList>
    </citation>
    <scope>NUCLEOTIDE SEQUENCE</scope>
    <source>
        <strain evidence="3">FAM 19164</strain>
    </source>
</reference>
<reference evidence="4 7" key="5">
    <citation type="submission" date="2023-02" db="EMBL/GenBank/DDBJ databases">
        <title>Comparative genomics and fermentation flavor characterization of five lactic acid bacteria reveal flavor biosynthesis metabolic pathways in fermented muskmelon puree.</title>
        <authorList>
            <person name="Yuan L."/>
            <person name="Li M."/>
            <person name="Xu X."/>
            <person name="Lao F."/>
            <person name="Wu J."/>
        </authorList>
    </citation>
    <scope>NUCLEOTIDE SEQUENCE [LARGE SCALE GENOMIC DNA]</scope>
    <source>
        <strain evidence="4 7">Ca-4</strain>
    </source>
</reference>
<gene>
    <name evidence="2" type="ORF">GBO79_03940</name>
    <name evidence="3" type="ORF">ITQ97_04135</name>
    <name evidence="4" type="ORF">PWB86_04970</name>
</gene>
<sequence length="67" mass="7916">MKSWRVSSWGCFLIFVIGTVFLWFRKTDGAGVQNSLLNQLVSIGIWAFIFIIILIIHLIWWFSLRKK</sequence>
<evidence type="ECO:0000313" key="7">
    <source>
        <dbReference type="Proteomes" id="UP001214131"/>
    </source>
</evidence>
<dbReference type="RefSeq" id="WP_011673866.1">
    <property type="nucleotide sequence ID" value="NZ_CBDBYE010000001.1"/>
</dbReference>
<dbReference type="Proteomes" id="UP001214131">
    <property type="component" value="Chromosome"/>
</dbReference>
<evidence type="ECO:0000256" key="1">
    <source>
        <dbReference type="SAM" id="Phobius"/>
    </source>
</evidence>
<reference evidence="2 5" key="1">
    <citation type="submission" date="2019-10" db="EMBL/GenBank/DDBJ databases">
        <authorList>
            <person name="Irmler S."/>
            <person name="Berthoud H."/>
            <person name="Roetschi A."/>
            <person name="Arias E."/>
            <person name="Shani N."/>
            <person name="Wuethrich D."/>
            <person name="Bruggmann R."/>
        </authorList>
    </citation>
    <scope>NUCLEOTIDE SEQUENCE [LARGE SCALE GENOMIC DNA]</scope>
    <source>
        <strain evidence="2 5">FAM13073</strain>
    </source>
</reference>
<feature type="transmembrane region" description="Helical" evidence="1">
    <location>
        <begin position="36"/>
        <end position="62"/>
    </location>
</feature>
<dbReference type="EMBL" id="WENB01000002">
    <property type="protein sequence ID" value="KAF0414031.1"/>
    <property type="molecule type" value="Genomic_DNA"/>
</dbReference>
<dbReference type="GeneID" id="33062893"/>
<dbReference type="AlphaFoldDB" id="A0A6L5A3Q5"/>
<evidence type="ECO:0000313" key="5">
    <source>
        <dbReference type="Proteomes" id="UP000472573"/>
    </source>
</evidence>
<dbReference type="Proteomes" id="UP000472573">
    <property type="component" value="Unassembled WGS sequence"/>
</dbReference>
<dbReference type="InterPro" id="IPR025037">
    <property type="entry name" value="DUF3923"/>
</dbReference>
<keyword evidence="1" id="KW-0472">Membrane</keyword>
<dbReference type="EMBL" id="CP118739">
    <property type="protein sequence ID" value="WEA56556.1"/>
    <property type="molecule type" value="Genomic_DNA"/>
</dbReference>
<dbReference type="OMA" id="KNTFAYQ"/>
<keyword evidence="1" id="KW-1133">Transmembrane helix</keyword>
<dbReference type="Pfam" id="PF13061">
    <property type="entry name" value="DUF3923"/>
    <property type="match status" value="1"/>
</dbReference>
<reference evidence="5" key="3">
    <citation type="submission" date="2020-03" db="EMBL/GenBank/DDBJ databases">
        <title>SpeciesPrimer: A bioinformatics pipeline dedicated to the design of qPCR primers for the quantification of bacterial species.</title>
        <authorList>
            <person name="Dreier M."/>
            <person name="Berthoud H."/>
            <person name="Shani N."/>
            <person name="Wechsler D."/>
            <person name="Junier P."/>
        </authorList>
    </citation>
    <scope>NUCLEOTIDE SEQUENCE [LARGE SCALE GENOMIC DNA]</scope>
    <source>
        <strain evidence="5">FAM13073</strain>
    </source>
</reference>